<sequence>MQMAQLQGSTDGDILLKMESGVMPIGEDRSPFMIPVPSNQKRHHQIINTDFAGDARGAGNGGVWTAVAADGKKGKYKDKRIRCDCCTIQRYVLALVIFSFIAWVAYKVLTSDE</sequence>
<proteinExistence type="predicted"/>
<gene>
    <name evidence="2" type="ORF">CSSPTR1EN2_LOCUS14216</name>
</gene>
<protein>
    <submittedName>
        <fullName evidence="2">Uncharacterized protein</fullName>
    </submittedName>
</protein>
<dbReference type="EMBL" id="OZ019895">
    <property type="protein sequence ID" value="CAK9218901.1"/>
    <property type="molecule type" value="Genomic_DNA"/>
</dbReference>
<name>A0ABP0UCL5_9BRYO</name>
<keyword evidence="3" id="KW-1185">Reference proteome</keyword>
<keyword evidence="1" id="KW-0812">Transmembrane</keyword>
<organism evidence="2 3">
    <name type="scientific">Sphagnum troendelagicum</name>
    <dbReference type="NCBI Taxonomy" id="128251"/>
    <lineage>
        <taxon>Eukaryota</taxon>
        <taxon>Viridiplantae</taxon>
        <taxon>Streptophyta</taxon>
        <taxon>Embryophyta</taxon>
        <taxon>Bryophyta</taxon>
        <taxon>Sphagnophytina</taxon>
        <taxon>Sphagnopsida</taxon>
        <taxon>Sphagnales</taxon>
        <taxon>Sphagnaceae</taxon>
        <taxon>Sphagnum</taxon>
    </lineage>
</organism>
<evidence type="ECO:0000313" key="2">
    <source>
        <dbReference type="EMBL" id="CAK9218901.1"/>
    </source>
</evidence>
<accession>A0ABP0UCL5</accession>
<keyword evidence="1" id="KW-0472">Membrane</keyword>
<feature type="transmembrane region" description="Helical" evidence="1">
    <location>
        <begin position="91"/>
        <end position="109"/>
    </location>
</feature>
<dbReference type="Proteomes" id="UP001497512">
    <property type="component" value="Chromosome 3"/>
</dbReference>
<reference evidence="2" key="1">
    <citation type="submission" date="2024-02" db="EMBL/GenBank/DDBJ databases">
        <authorList>
            <consortium name="ELIXIR-Norway"/>
            <consortium name="Elixir Norway"/>
        </authorList>
    </citation>
    <scope>NUCLEOTIDE SEQUENCE</scope>
</reference>
<keyword evidence="1" id="KW-1133">Transmembrane helix</keyword>
<evidence type="ECO:0000313" key="3">
    <source>
        <dbReference type="Proteomes" id="UP001497512"/>
    </source>
</evidence>
<evidence type="ECO:0000256" key="1">
    <source>
        <dbReference type="SAM" id="Phobius"/>
    </source>
</evidence>